<feature type="binding site" evidence="10">
    <location>
        <position position="210"/>
    </location>
    <ligand>
        <name>S-adenosyl-L-methionine</name>
        <dbReference type="ChEBI" id="CHEBI:59789"/>
    </ligand>
</feature>
<dbReference type="GO" id="GO:0016428">
    <property type="term" value="F:tRNA (cytidine-5-)-methyltransferase activity"/>
    <property type="evidence" value="ECO:0007669"/>
    <property type="project" value="EnsemblFungi"/>
</dbReference>
<evidence type="ECO:0000259" key="12">
    <source>
        <dbReference type="PROSITE" id="PS51686"/>
    </source>
</evidence>
<dbReference type="STRING" id="1382522.W6MUU2"/>
<dbReference type="GeneID" id="34522915"/>
<keyword evidence="6 10" id="KW-0949">S-adenosyl-L-methionine</keyword>
<dbReference type="PANTHER" id="PTHR22808">
    <property type="entry name" value="NCL1 YEAST -RELATED NOL1/NOP2/FMU SUN DOMAIN-CONTAINING"/>
    <property type="match status" value="1"/>
</dbReference>
<keyword evidence="5 10" id="KW-0808">Transferase</keyword>
<dbReference type="AlphaFoldDB" id="W6MUU2"/>
<dbReference type="InterPro" id="IPR029063">
    <property type="entry name" value="SAM-dependent_MTases_sf"/>
</dbReference>
<evidence type="ECO:0000256" key="7">
    <source>
        <dbReference type="ARBA" id="ARBA00022694"/>
    </source>
</evidence>
<dbReference type="GO" id="GO:0000049">
    <property type="term" value="F:tRNA binding"/>
    <property type="evidence" value="ECO:0007669"/>
    <property type="project" value="UniProtKB-KW"/>
</dbReference>
<dbReference type="PRINTS" id="PR02011">
    <property type="entry name" value="RCMTNCL1"/>
</dbReference>
<dbReference type="Proteomes" id="UP000019384">
    <property type="component" value="Unassembled WGS sequence"/>
</dbReference>
<keyword evidence="14" id="KW-1185">Reference proteome</keyword>
<evidence type="ECO:0000256" key="5">
    <source>
        <dbReference type="ARBA" id="ARBA00022679"/>
    </source>
</evidence>
<evidence type="ECO:0000256" key="2">
    <source>
        <dbReference type="ARBA" id="ARBA00007494"/>
    </source>
</evidence>
<accession>W6MUU2</accession>
<keyword evidence="8 10" id="KW-0694">RNA-binding</keyword>
<reference evidence="13" key="2">
    <citation type="submission" date="2014-02" db="EMBL/GenBank/DDBJ databases">
        <title>Complete DNA sequence of /Kuraishia capsulata/ illustrates novel genomic features among budding yeasts (/Saccharomycotina/).</title>
        <authorList>
            <person name="Morales L."/>
            <person name="Noel B."/>
            <person name="Porcel B."/>
            <person name="Marcet-Houben M."/>
            <person name="Hullo M-F."/>
            <person name="Sacerdot C."/>
            <person name="Tekaia F."/>
            <person name="Leh-Louis V."/>
            <person name="Despons L."/>
            <person name="Khanna V."/>
            <person name="Aury J-M."/>
            <person name="Barbe V."/>
            <person name="Couloux A."/>
            <person name="Labadie K."/>
            <person name="Pelletier E."/>
            <person name="Souciet J-L."/>
            <person name="Boekhout T."/>
            <person name="Gabaldon T."/>
            <person name="Wincker P."/>
            <person name="Dujon B."/>
        </authorList>
    </citation>
    <scope>NUCLEOTIDE SEQUENCE</scope>
    <source>
        <strain evidence="13">CBS 1993</strain>
    </source>
</reference>
<feature type="compositionally biased region" description="Low complexity" evidence="11">
    <location>
        <begin position="712"/>
        <end position="725"/>
    </location>
</feature>
<evidence type="ECO:0000256" key="3">
    <source>
        <dbReference type="ARBA" id="ARBA00022555"/>
    </source>
</evidence>
<evidence type="ECO:0000256" key="6">
    <source>
        <dbReference type="ARBA" id="ARBA00022691"/>
    </source>
</evidence>
<evidence type="ECO:0000256" key="9">
    <source>
        <dbReference type="ARBA" id="ARBA00023242"/>
    </source>
</evidence>
<evidence type="ECO:0000256" key="10">
    <source>
        <dbReference type="PROSITE-ProRule" id="PRU01023"/>
    </source>
</evidence>
<evidence type="ECO:0000256" key="8">
    <source>
        <dbReference type="ARBA" id="ARBA00022884"/>
    </source>
</evidence>
<proteinExistence type="inferred from homology"/>
<comment type="similarity">
    <text evidence="2 10">Belongs to the class I-like SAM-binding methyltransferase superfamily. RsmB/NOP family.</text>
</comment>
<evidence type="ECO:0000313" key="13">
    <source>
        <dbReference type="EMBL" id="CDK29542.1"/>
    </source>
</evidence>
<dbReference type="Gene3D" id="3.40.50.150">
    <property type="entry name" value="Vaccinia Virus protein VP39"/>
    <property type="match status" value="1"/>
</dbReference>
<feature type="active site" description="Nucleophile" evidence="10">
    <location>
        <position position="315"/>
    </location>
</feature>
<dbReference type="GO" id="GO:0070301">
    <property type="term" value="P:cellular response to hydrogen peroxide"/>
    <property type="evidence" value="ECO:0007669"/>
    <property type="project" value="EnsemblFungi"/>
</dbReference>
<feature type="binding site" evidence="10">
    <location>
        <position position="237"/>
    </location>
    <ligand>
        <name>S-adenosyl-L-methionine</name>
        <dbReference type="ChEBI" id="CHEBI:59789"/>
    </ligand>
</feature>
<keyword evidence="4 10" id="KW-0489">Methyltransferase</keyword>
<dbReference type="Pfam" id="PF01189">
    <property type="entry name" value="Methyltr_RsmB-F"/>
    <property type="match status" value="1"/>
</dbReference>
<sequence>MIRRLVSTMGRFNKRGAKNKFGNRPNSGYRDDWKPIVRENEKFESYYKNQGLIPEEEWEDFKATCQKNLPLTFRITGSKKHAEEIKSLFVNEHLPLLSSIKVEGMEFEAPKPFPWYPNELGFQIDLPKAVVRKYSAFAKTQRFLVVETEVGNISRQEAVSMIPPLVLDVEPHHAVLDLCAAPGSKTIQLVEALQSQDDIQQPTGFVMANDADYKRSHMLVHQVKRLNSPNFIVVNHDAQFFPKLKLSPDAKEFVKFDRILCDVPCTGDGTMRKNIDVWDKWGTGNALGLHQVQLNILNRGLQLLKKGGRLVYSTCSMNPIENEAIVAAALRKWGDQIRTVNCDDRLPGLVRRPGVSQWTVLGKDMQPREVGAEDVAETCFPPSEEEAAKFNLSNCMRIYPHLQNTGGFFVTVFEKPAEAEDSKKRGAEDVDDDEEVSKKQKTTAPLAPETYVEDIPMETVEKSTPVVEESKKKKEKLPRDANEEPFVFLPPSHKELVKCWDFYGIADEFPKDCTLVRNATGEPLRTIYFVAPIIKNILVNNESKLKVVYSGTKLFVSQKTDHNQDACPWRIQNESLSVIKKHLSSKRQFSCNQEIFLVFLQETFPNFSILKQKDLDSEFLDKIKDVSEGCCFINVIRNENDESLFLPLWRGKNNLNLMVSKQETFEYLYRIYGIETTKKDAAKDKPKVTAPLAQSTFGEGEATVEETETTETTETPAGESSEATN</sequence>
<evidence type="ECO:0000256" key="1">
    <source>
        <dbReference type="ARBA" id="ARBA00004123"/>
    </source>
</evidence>
<dbReference type="PROSITE" id="PS01153">
    <property type="entry name" value="NOL1_NOP2_SUN"/>
    <property type="match status" value="1"/>
</dbReference>
<feature type="region of interest" description="Disordered" evidence="11">
    <location>
        <begin position="420"/>
        <end position="445"/>
    </location>
</feature>
<comment type="subcellular location">
    <subcellularLocation>
        <location evidence="1">Nucleus</location>
    </subcellularLocation>
</comment>
<dbReference type="PROSITE" id="PS51686">
    <property type="entry name" value="SAM_MT_RSMB_NOP"/>
    <property type="match status" value="1"/>
</dbReference>
<feature type="domain" description="SAM-dependent MTase RsmB/NOP-type" evidence="12">
    <location>
        <begin position="61"/>
        <end position="416"/>
    </location>
</feature>
<feature type="compositionally biased region" description="Acidic residues" evidence="11">
    <location>
        <begin position="702"/>
        <end position="711"/>
    </location>
</feature>
<name>W6MUU2_9ASCO</name>
<dbReference type="HOGENOM" id="CLU_005316_4_3_1"/>
<dbReference type="GO" id="GO:0002127">
    <property type="term" value="P:tRNA wobble base cytosine methylation"/>
    <property type="evidence" value="ECO:0007669"/>
    <property type="project" value="EnsemblFungi"/>
</dbReference>
<dbReference type="InterPro" id="IPR057286">
    <property type="entry name" value="PUA_NSUN2"/>
</dbReference>
<dbReference type="InterPro" id="IPR018314">
    <property type="entry name" value="RsmB/NOL1/NOP2-like_CS"/>
</dbReference>
<dbReference type="InterPro" id="IPR023267">
    <property type="entry name" value="RCMT"/>
</dbReference>
<dbReference type="InterPro" id="IPR001678">
    <property type="entry name" value="MeTrfase_RsmB-F_NOP2_dom"/>
</dbReference>
<dbReference type="SUPFAM" id="SSF53335">
    <property type="entry name" value="S-adenosyl-L-methionine-dependent methyltransferases"/>
    <property type="match status" value="1"/>
</dbReference>
<keyword evidence="9" id="KW-0539">Nucleus</keyword>
<dbReference type="InterPro" id="IPR023270">
    <property type="entry name" value="RCMT_NCL1"/>
</dbReference>
<dbReference type="PANTHER" id="PTHR22808:SF1">
    <property type="entry name" value="RNA CYTOSINE-C(5)-METHYLTRANSFERASE NSUN2-RELATED"/>
    <property type="match status" value="1"/>
</dbReference>
<dbReference type="Pfam" id="PF25376">
    <property type="entry name" value="Pre-PUA_NSUN2"/>
    <property type="match status" value="1"/>
</dbReference>
<feature type="compositionally biased region" description="Low complexity" evidence="11">
    <location>
        <begin position="688"/>
        <end position="701"/>
    </location>
</feature>
<keyword evidence="7" id="KW-0819">tRNA processing</keyword>
<dbReference type="InterPro" id="IPR057285">
    <property type="entry name" value="Pre-PUA_NSUN2"/>
</dbReference>
<gene>
    <name evidence="13" type="ORF">KUCA_T00005534001</name>
</gene>
<dbReference type="GO" id="GO:0005634">
    <property type="term" value="C:nucleus"/>
    <property type="evidence" value="ECO:0007669"/>
    <property type="project" value="UniProtKB-SubCell"/>
</dbReference>
<dbReference type="RefSeq" id="XP_022461527.1">
    <property type="nucleotide sequence ID" value="XM_022603907.1"/>
</dbReference>
<protein>
    <recommendedName>
        <fullName evidence="12">SAM-dependent MTase RsmB/NOP-type domain-containing protein</fullName>
    </recommendedName>
</protein>
<reference evidence="13" key="1">
    <citation type="submission" date="2013-12" db="EMBL/GenBank/DDBJ databases">
        <authorList>
            <person name="Genoscope - CEA"/>
        </authorList>
    </citation>
    <scope>NUCLEOTIDE SEQUENCE</scope>
    <source>
        <strain evidence="13">CBS 1993</strain>
    </source>
</reference>
<dbReference type="InterPro" id="IPR049560">
    <property type="entry name" value="MeTrfase_RsmB-F_NOP2_cat"/>
</dbReference>
<dbReference type="GO" id="GO:0005737">
    <property type="term" value="C:cytoplasm"/>
    <property type="evidence" value="ECO:0007669"/>
    <property type="project" value="TreeGrafter"/>
</dbReference>
<evidence type="ECO:0000256" key="11">
    <source>
        <dbReference type="SAM" id="MobiDB-lite"/>
    </source>
</evidence>
<feature type="binding site" evidence="10">
    <location>
        <position position="262"/>
    </location>
    <ligand>
        <name>S-adenosyl-L-methionine</name>
        <dbReference type="ChEBI" id="CHEBI:59789"/>
    </ligand>
</feature>
<organism evidence="13 14">
    <name type="scientific">Kuraishia capsulata CBS 1993</name>
    <dbReference type="NCBI Taxonomy" id="1382522"/>
    <lineage>
        <taxon>Eukaryota</taxon>
        <taxon>Fungi</taxon>
        <taxon>Dikarya</taxon>
        <taxon>Ascomycota</taxon>
        <taxon>Saccharomycotina</taxon>
        <taxon>Pichiomycetes</taxon>
        <taxon>Pichiales</taxon>
        <taxon>Pichiaceae</taxon>
        <taxon>Kuraishia</taxon>
    </lineage>
</organism>
<keyword evidence="3" id="KW-0820">tRNA-binding</keyword>
<dbReference type="Pfam" id="PF25378">
    <property type="entry name" value="PUA_NSUN2"/>
    <property type="match status" value="1"/>
</dbReference>
<dbReference type="OrthoDB" id="6093671at2759"/>
<feature type="binding site" evidence="10">
    <location>
        <begin position="179"/>
        <end position="185"/>
    </location>
    <ligand>
        <name>S-adenosyl-L-methionine</name>
        <dbReference type="ChEBI" id="CHEBI:59789"/>
    </ligand>
</feature>
<evidence type="ECO:0000313" key="14">
    <source>
        <dbReference type="Proteomes" id="UP000019384"/>
    </source>
</evidence>
<feature type="region of interest" description="Disordered" evidence="11">
    <location>
        <begin position="680"/>
        <end position="725"/>
    </location>
</feature>
<dbReference type="EMBL" id="HG793131">
    <property type="protein sequence ID" value="CDK29542.1"/>
    <property type="molecule type" value="Genomic_DNA"/>
</dbReference>
<dbReference type="CDD" id="cd02440">
    <property type="entry name" value="AdoMet_MTases"/>
    <property type="match status" value="1"/>
</dbReference>
<evidence type="ECO:0000256" key="4">
    <source>
        <dbReference type="ARBA" id="ARBA00022603"/>
    </source>
</evidence>
<dbReference type="PRINTS" id="PR02008">
    <property type="entry name" value="RCMTFAMILY"/>
</dbReference>